<dbReference type="OrthoDB" id="9804614at2"/>
<sequence>MNYEEFNHFCGSFAGTSHVVQWGNSDVWKVGGKVFAIGGWSDGSQAAFTFKTSNLNFDFLSDCEGYKPAPYFASRGMKWIQQVETSGKLDDDLKYYLSESYRIVASGLSKRRQRELGIEHLAEPRS</sequence>
<organism evidence="1 2">
    <name type="scientific">Vibrio toranzoniae</name>
    <dbReference type="NCBI Taxonomy" id="1194427"/>
    <lineage>
        <taxon>Bacteria</taxon>
        <taxon>Pseudomonadati</taxon>
        <taxon>Pseudomonadota</taxon>
        <taxon>Gammaproteobacteria</taxon>
        <taxon>Vibrionales</taxon>
        <taxon>Vibrionaceae</taxon>
        <taxon>Vibrio</taxon>
    </lineage>
</organism>
<dbReference type="AlphaFoldDB" id="A0A120DGZ5"/>
<keyword evidence="2" id="KW-1185">Reference proteome</keyword>
<evidence type="ECO:0008006" key="3">
    <source>
        <dbReference type="Google" id="ProtNLM"/>
    </source>
</evidence>
<protein>
    <recommendedName>
        <fullName evidence="3">MmcQ/YjbR family DNA-binding protein</fullName>
    </recommendedName>
</protein>
<dbReference type="InterPro" id="IPR007351">
    <property type="entry name" value="YjbR"/>
</dbReference>
<evidence type="ECO:0000313" key="1">
    <source>
        <dbReference type="EMBL" id="KWU01636.1"/>
    </source>
</evidence>
<dbReference type="Gene3D" id="3.90.1150.30">
    <property type="match status" value="1"/>
</dbReference>
<accession>A0A120DGZ5</accession>
<evidence type="ECO:0000313" key="2">
    <source>
        <dbReference type="Proteomes" id="UP000057389"/>
    </source>
</evidence>
<dbReference type="PANTHER" id="PTHR35145:SF1">
    <property type="entry name" value="CYTOPLASMIC PROTEIN"/>
    <property type="match status" value="1"/>
</dbReference>
<dbReference type="Pfam" id="PF04237">
    <property type="entry name" value="YjbR"/>
    <property type="match status" value="1"/>
</dbReference>
<proteinExistence type="predicted"/>
<comment type="caution">
    <text evidence="1">The sequence shown here is derived from an EMBL/GenBank/DDBJ whole genome shotgun (WGS) entry which is preliminary data.</text>
</comment>
<dbReference type="PANTHER" id="PTHR35145">
    <property type="entry name" value="CYTOPLASMIC PROTEIN-RELATED"/>
    <property type="match status" value="1"/>
</dbReference>
<dbReference type="InterPro" id="IPR058532">
    <property type="entry name" value="YjbR/MT2646/Rv2570-like"/>
</dbReference>
<dbReference type="Proteomes" id="UP000057389">
    <property type="component" value="Unassembled WGS sequence"/>
</dbReference>
<gene>
    <name evidence="1" type="ORF">APQ14_04790</name>
</gene>
<dbReference type="EMBL" id="LMXU01000010">
    <property type="protein sequence ID" value="KWU01636.1"/>
    <property type="molecule type" value="Genomic_DNA"/>
</dbReference>
<dbReference type="GeneID" id="300180252"/>
<dbReference type="SUPFAM" id="SSF142906">
    <property type="entry name" value="YjbR-like"/>
    <property type="match status" value="1"/>
</dbReference>
<reference evidence="1 2" key="1">
    <citation type="submission" date="2015-11" db="EMBL/GenBank/DDBJ databases">
        <title>Draft WGS of Vibrio toranzoniae.</title>
        <authorList>
            <person name="Lasa A."/>
            <person name="Romalde J.L."/>
        </authorList>
    </citation>
    <scope>NUCLEOTIDE SEQUENCE [LARGE SCALE GENOMIC DNA]</scope>
    <source>
        <strain evidence="1 2">Vb 10.8</strain>
    </source>
</reference>
<name>A0A120DGZ5_9VIBR</name>
<dbReference type="InterPro" id="IPR038056">
    <property type="entry name" value="YjbR-like_sf"/>
</dbReference>
<dbReference type="RefSeq" id="WP_060467613.1">
    <property type="nucleotide sequence ID" value="NZ_AP025515.1"/>
</dbReference>